<organism evidence="1 2">
    <name type="scientific">Exophiala dermatitidis</name>
    <name type="common">Black yeast-like fungus</name>
    <name type="synonym">Wangiella dermatitidis</name>
    <dbReference type="NCBI Taxonomy" id="5970"/>
    <lineage>
        <taxon>Eukaryota</taxon>
        <taxon>Fungi</taxon>
        <taxon>Dikarya</taxon>
        <taxon>Ascomycota</taxon>
        <taxon>Pezizomycotina</taxon>
        <taxon>Eurotiomycetes</taxon>
        <taxon>Chaetothyriomycetidae</taxon>
        <taxon>Chaetothyriales</taxon>
        <taxon>Herpotrichiellaceae</taxon>
        <taxon>Exophiala</taxon>
    </lineage>
</organism>
<dbReference type="AlphaFoldDB" id="A0AAN6ESU1"/>
<proteinExistence type="predicted"/>
<evidence type="ECO:0000313" key="1">
    <source>
        <dbReference type="EMBL" id="KAJ8990618.1"/>
    </source>
</evidence>
<gene>
    <name evidence="1" type="ORF">HRR80_005394</name>
</gene>
<dbReference type="Proteomes" id="UP001161757">
    <property type="component" value="Unassembled WGS sequence"/>
</dbReference>
<dbReference type="EMBL" id="JAJGCB010000010">
    <property type="protein sequence ID" value="KAJ8990618.1"/>
    <property type="molecule type" value="Genomic_DNA"/>
</dbReference>
<accession>A0AAN6ESU1</accession>
<protein>
    <recommendedName>
        <fullName evidence="3">DUF1763-domain-containing protein</fullName>
    </recommendedName>
</protein>
<reference evidence="1" key="1">
    <citation type="submission" date="2023-01" db="EMBL/GenBank/DDBJ databases">
        <title>Exophiala dermititidis isolated from Cystic Fibrosis Patient.</title>
        <authorList>
            <person name="Kurbessoian T."/>
            <person name="Crocker A."/>
            <person name="Murante D."/>
            <person name="Hogan D.A."/>
            <person name="Stajich J.E."/>
        </authorList>
    </citation>
    <scope>NUCLEOTIDE SEQUENCE</scope>
    <source>
        <strain evidence="1">Ex8</strain>
    </source>
</reference>
<comment type="caution">
    <text evidence="1">The sequence shown here is derived from an EMBL/GenBank/DDBJ whole genome shotgun (WGS) entry which is preliminary data.</text>
</comment>
<name>A0AAN6ESU1_EXODE</name>
<evidence type="ECO:0008006" key="3">
    <source>
        <dbReference type="Google" id="ProtNLM"/>
    </source>
</evidence>
<sequence>MSVQDRLHAYRHLYRTALQAVCYSRPARYEIRDILRESFRSPAATDFNPRRVENTLRFLKNAGTYNGYEHRILKNLLHLKFYYGRRFDKRLLRTANNHYAIQARQQIWHQYRATLAMLNESMDMCLAF</sequence>
<evidence type="ECO:0000313" key="2">
    <source>
        <dbReference type="Proteomes" id="UP001161757"/>
    </source>
</evidence>